<dbReference type="NCBIfam" id="TIGR00924">
    <property type="entry name" value="yjdL_sub1_fam"/>
    <property type="match status" value="1"/>
</dbReference>
<evidence type="ECO:0000313" key="10">
    <source>
        <dbReference type="EMBL" id="MCM2579199.1"/>
    </source>
</evidence>
<keyword evidence="11" id="KW-1185">Reference proteome</keyword>
<feature type="transmembrane region" description="Helical" evidence="9">
    <location>
        <begin position="448"/>
        <end position="465"/>
    </location>
</feature>
<feature type="region of interest" description="Disordered" evidence="8">
    <location>
        <begin position="1"/>
        <end position="24"/>
    </location>
</feature>
<feature type="transmembrane region" description="Helical" evidence="9">
    <location>
        <begin position="380"/>
        <end position="400"/>
    </location>
</feature>
<reference evidence="10" key="1">
    <citation type="journal article" date="2023" name="Int. J. Syst. Evol. Microbiol.">
        <title>Streptomyces meridianus sp. nov. isolated from brackish water of the Tagus estuary in Alcochete, Portugal.</title>
        <authorList>
            <person name="Santos J.D.N."/>
            <person name="Klimek D."/>
            <person name="Calusinska M."/>
            <person name="Lobo Da Cunha A."/>
            <person name="Catita J."/>
            <person name="Goncalves H."/>
            <person name="Gonzalez I."/>
            <person name="Reyes F."/>
            <person name="Lage O.M."/>
        </authorList>
    </citation>
    <scope>NUCLEOTIDE SEQUENCE</scope>
    <source>
        <strain evidence="10">MTZ3.1</strain>
    </source>
</reference>
<comment type="caution">
    <text evidence="10">The sequence shown here is derived from an EMBL/GenBank/DDBJ whole genome shotgun (WGS) entry which is preliminary data.</text>
</comment>
<dbReference type="SUPFAM" id="SSF103473">
    <property type="entry name" value="MFS general substrate transporter"/>
    <property type="match status" value="1"/>
</dbReference>
<organism evidence="10 11">
    <name type="scientific">Streptomyces meridianus</name>
    <dbReference type="NCBI Taxonomy" id="2938945"/>
    <lineage>
        <taxon>Bacteria</taxon>
        <taxon>Bacillati</taxon>
        <taxon>Actinomycetota</taxon>
        <taxon>Actinomycetes</taxon>
        <taxon>Kitasatosporales</taxon>
        <taxon>Streptomycetaceae</taxon>
        <taxon>Streptomyces</taxon>
    </lineage>
</organism>
<dbReference type="InterPro" id="IPR050171">
    <property type="entry name" value="MFS_Transporters"/>
</dbReference>
<feature type="transmembrane region" description="Helical" evidence="9">
    <location>
        <begin position="105"/>
        <end position="122"/>
    </location>
</feature>
<dbReference type="PROSITE" id="PS01022">
    <property type="entry name" value="PTR2_1"/>
    <property type="match status" value="1"/>
</dbReference>
<sequence length="508" mass="54572">MASSLTKESPEPGGTQQVTPAGDKTFFGHPRGLATLFMTEMWERFSWYGMRAILVLYLIAGVLDGPLKEKEALAAAIYGVYNALVYMLAMPGGWVADRLWGARKAVLVGGVVIASGHFVLAIPSDTSFFFGLLLIAVGTGLLKPNISAMVGGLYKESESARRDAGFTLFYMAINVGAMAAPLVVGTVGENVNWHLGFAIAGIGMTLALVQYVIGGRHLGDVGRVAPTPASPEEKRTVLRKVLLWAGIAAVAVVVDVALGTYDIEHIVNAMAVLGVVIPILYFAVMFRSPELTAEDRPKIKAFVWFFATAVLFWMIYDQSGSLLTIFADTKTDRMVGGWEFPASWYQSVNPVYVIILAPLFAAAWVRLAQRNREPNTVVKFALGMLLIGGSFVLMGLAGAAAAGSSTGKVTVFWLLGVYLVQTLGEMCLSPVGLSLSTKLAPPQFMSQIMGLWFLATATGNALNGWTVRLNEPMGDAAYYTMWAVIAMLTGLAFLVAQKKIRALMGSVK</sequence>
<evidence type="ECO:0000256" key="4">
    <source>
        <dbReference type="ARBA" id="ARBA00022692"/>
    </source>
</evidence>
<feature type="transmembrane region" description="Helical" evidence="9">
    <location>
        <begin position="241"/>
        <end position="260"/>
    </location>
</feature>
<comment type="similarity">
    <text evidence="7">Belongs to the major facilitator superfamily. Proton-dependent oligopeptide transporter (POT/PTR) (TC 2.A.17) family.</text>
</comment>
<dbReference type="InterPro" id="IPR018456">
    <property type="entry name" value="PTR2_symporter_CS"/>
</dbReference>
<feature type="transmembrane region" description="Helical" evidence="9">
    <location>
        <begin position="412"/>
        <end position="436"/>
    </location>
</feature>
<evidence type="ECO:0000256" key="8">
    <source>
        <dbReference type="SAM" id="MobiDB-lite"/>
    </source>
</evidence>
<feature type="transmembrane region" description="Helical" evidence="9">
    <location>
        <begin position="299"/>
        <end position="316"/>
    </location>
</feature>
<dbReference type="InterPro" id="IPR005279">
    <property type="entry name" value="Dipep/tripep_permease"/>
</dbReference>
<evidence type="ECO:0000256" key="2">
    <source>
        <dbReference type="ARBA" id="ARBA00022448"/>
    </source>
</evidence>
<dbReference type="PANTHER" id="PTHR23517">
    <property type="entry name" value="RESISTANCE PROTEIN MDTM, PUTATIVE-RELATED-RELATED"/>
    <property type="match status" value="1"/>
</dbReference>
<evidence type="ECO:0000256" key="9">
    <source>
        <dbReference type="SAM" id="Phobius"/>
    </source>
</evidence>
<keyword evidence="2 7" id="KW-0813">Transport</keyword>
<name>A0ABT0XBL9_9ACTN</name>
<feature type="transmembrane region" description="Helical" evidence="9">
    <location>
        <begin position="45"/>
        <end position="63"/>
    </location>
</feature>
<comment type="subcellular location">
    <subcellularLocation>
        <location evidence="1">Cell membrane</location>
        <topology evidence="1">Multi-pass membrane protein</topology>
    </subcellularLocation>
    <subcellularLocation>
        <location evidence="7">Membrane</location>
        <topology evidence="7">Multi-pass membrane protein</topology>
    </subcellularLocation>
</comment>
<feature type="transmembrane region" description="Helical" evidence="9">
    <location>
        <begin position="75"/>
        <end position="96"/>
    </location>
</feature>
<dbReference type="Proteomes" id="UP001167160">
    <property type="component" value="Unassembled WGS sequence"/>
</dbReference>
<dbReference type="PROSITE" id="PS01023">
    <property type="entry name" value="PTR2_2"/>
    <property type="match status" value="1"/>
</dbReference>
<dbReference type="InterPro" id="IPR000109">
    <property type="entry name" value="POT_fam"/>
</dbReference>
<proteinExistence type="inferred from homology"/>
<evidence type="ECO:0000256" key="7">
    <source>
        <dbReference type="RuleBase" id="RU003755"/>
    </source>
</evidence>
<dbReference type="InterPro" id="IPR036259">
    <property type="entry name" value="MFS_trans_sf"/>
</dbReference>
<dbReference type="Gene3D" id="1.20.1250.20">
    <property type="entry name" value="MFS general substrate transporter like domains"/>
    <property type="match status" value="1"/>
</dbReference>
<dbReference type="RefSeq" id="WP_251416708.1">
    <property type="nucleotide sequence ID" value="NZ_JAMQGM010000037.1"/>
</dbReference>
<dbReference type="PANTHER" id="PTHR23517:SF15">
    <property type="entry name" value="PROTON-DEPENDENT OLIGOPEPTIDE FAMILY TRANSPORT PROTEIN"/>
    <property type="match status" value="1"/>
</dbReference>
<keyword evidence="4 7" id="KW-0812">Transmembrane</keyword>
<gene>
    <name evidence="10" type="ORF">M1E25_17895</name>
</gene>
<evidence type="ECO:0000256" key="5">
    <source>
        <dbReference type="ARBA" id="ARBA00022989"/>
    </source>
</evidence>
<feature type="transmembrane region" description="Helical" evidence="9">
    <location>
        <begin position="477"/>
        <end position="496"/>
    </location>
</feature>
<dbReference type="Pfam" id="PF00854">
    <property type="entry name" value="PTR2"/>
    <property type="match status" value="1"/>
</dbReference>
<dbReference type="EMBL" id="JAMQGM010000037">
    <property type="protein sequence ID" value="MCM2579199.1"/>
    <property type="molecule type" value="Genomic_DNA"/>
</dbReference>
<keyword evidence="3" id="KW-1003">Cell membrane</keyword>
<feature type="transmembrane region" description="Helical" evidence="9">
    <location>
        <begin position="350"/>
        <end position="368"/>
    </location>
</feature>
<keyword evidence="5 9" id="KW-1133">Transmembrane helix</keyword>
<evidence type="ECO:0000256" key="3">
    <source>
        <dbReference type="ARBA" id="ARBA00022475"/>
    </source>
</evidence>
<evidence type="ECO:0000256" key="6">
    <source>
        <dbReference type="ARBA" id="ARBA00023136"/>
    </source>
</evidence>
<feature type="transmembrane region" description="Helical" evidence="9">
    <location>
        <begin position="193"/>
        <end position="213"/>
    </location>
</feature>
<evidence type="ECO:0000256" key="1">
    <source>
        <dbReference type="ARBA" id="ARBA00004651"/>
    </source>
</evidence>
<feature type="transmembrane region" description="Helical" evidence="9">
    <location>
        <begin position="128"/>
        <end position="154"/>
    </location>
</feature>
<keyword evidence="6 9" id="KW-0472">Membrane</keyword>
<protein>
    <submittedName>
        <fullName evidence="10">Peptide MFS transporter</fullName>
    </submittedName>
</protein>
<feature type="transmembrane region" description="Helical" evidence="9">
    <location>
        <begin position="266"/>
        <end position="287"/>
    </location>
</feature>
<dbReference type="CDD" id="cd17346">
    <property type="entry name" value="MFS_DtpA_like"/>
    <property type="match status" value="1"/>
</dbReference>
<feature type="transmembrane region" description="Helical" evidence="9">
    <location>
        <begin position="166"/>
        <end position="187"/>
    </location>
</feature>
<accession>A0ABT0XBL9</accession>
<evidence type="ECO:0000313" key="11">
    <source>
        <dbReference type="Proteomes" id="UP001167160"/>
    </source>
</evidence>